<gene>
    <name evidence="3" type="ORF">MOP44_22105</name>
</gene>
<accession>A0A9J7BNB8</accession>
<dbReference type="KEGG" id="orp:MOP44_22105"/>
<dbReference type="RefSeq" id="WP_260792585.1">
    <property type="nucleotide sequence ID" value="NZ_CP093313.1"/>
</dbReference>
<sequence length="688" mass="76149">MRSLLRVAACLLILVCALQLHARVTRVEITSRADVLNGQSFGDVGPYERITGRIYYALKVDNWHNTAIVDLANAVNLKNSEVEFASDFIVVRPKDIAKANGSMLLEVPNRGHSRILSLVDGGDWDLAHSAGDGWLLRNGFTVASLGWQWDAAGDGALRLIAPIAKDHGKTITGLLRGDLMLSKSVDEIPLGHLILGNIGGSEYPVANPDDPRNTLTVRDSRNAVRATIPRAQWKFAHTLDGKLTPSDRFIHLDGGFQPGKIYEYVYVVQDPVVAGAGFAAIRDFASWSKLAPDAIAPVKRVYAEGISQNGRFLRDYLYQAFNGDEEGHMALDGVLAHVAGAGRGSFNYRFAQPSRDAQPTSSVFFPTDIFPFTDLPETDTAVSRSKVKAGLLDRVIGERNVPKIFFSNTSYEYWGRAAALIHTVPDPDRGSAFGHVSAGGMVDAEISPSVRIYHFTGLQHFSGPFPPEEGKGDLLGQQPQSPLPIKYLWRAMIANMDAWVRNGTEPPPSSYPLVADQNLTPLDKYAFPKIPGVQVPQEANEAWRIDFGPDWQKIHILTRQPPMLGQPFPVLVPQVDADGNERDGVRLPEFAAPLATYAPWNLRDPSIGAPDQRVSFEASWIPFPKTAADRQRTGDPRKSIEERYKSKDAYLRRYSNALDQLIKDRWILPEDRPAVLERGEQEWDYATK</sequence>
<evidence type="ECO:0000256" key="1">
    <source>
        <dbReference type="SAM" id="SignalP"/>
    </source>
</evidence>
<reference evidence="3" key="1">
    <citation type="submission" date="2021-04" db="EMBL/GenBank/DDBJ databases">
        <title>Phylogenetic analysis of Acidobacteriaceae.</title>
        <authorList>
            <person name="Qiu L."/>
            <person name="Zhang Q."/>
        </authorList>
    </citation>
    <scope>NUCLEOTIDE SEQUENCE</scope>
    <source>
        <strain evidence="3">DSM 25168</strain>
    </source>
</reference>
<dbReference type="AlphaFoldDB" id="A0A9J7BNB8"/>
<feature type="signal peptide" evidence="1">
    <location>
        <begin position="1"/>
        <end position="22"/>
    </location>
</feature>
<keyword evidence="1" id="KW-0732">Signal</keyword>
<feature type="domain" description="Alpha/beta hydrolase" evidence="2">
    <location>
        <begin position="261"/>
        <end position="676"/>
    </location>
</feature>
<name>A0A9J7BNB8_9BACT</name>
<dbReference type="InterPro" id="IPR045394">
    <property type="entry name" value="Abhydrolase_dom"/>
</dbReference>
<proteinExistence type="predicted"/>
<keyword evidence="4" id="KW-1185">Reference proteome</keyword>
<evidence type="ECO:0000313" key="4">
    <source>
        <dbReference type="Proteomes" id="UP001059380"/>
    </source>
</evidence>
<evidence type="ECO:0000259" key="2">
    <source>
        <dbReference type="Pfam" id="PF20091"/>
    </source>
</evidence>
<dbReference type="EMBL" id="CP093313">
    <property type="protein sequence ID" value="UWZ83250.1"/>
    <property type="molecule type" value="Genomic_DNA"/>
</dbReference>
<dbReference type="Proteomes" id="UP001059380">
    <property type="component" value="Chromosome"/>
</dbReference>
<feature type="chain" id="PRO_5039950009" description="Alpha/beta hydrolase domain-containing protein" evidence="1">
    <location>
        <begin position="23"/>
        <end position="688"/>
    </location>
</feature>
<evidence type="ECO:0000313" key="3">
    <source>
        <dbReference type="EMBL" id="UWZ83250.1"/>
    </source>
</evidence>
<protein>
    <recommendedName>
        <fullName evidence="2">Alpha/beta hydrolase domain-containing protein</fullName>
    </recommendedName>
</protein>
<organism evidence="3 4">
    <name type="scientific">Occallatibacter riparius</name>
    <dbReference type="NCBI Taxonomy" id="1002689"/>
    <lineage>
        <taxon>Bacteria</taxon>
        <taxon>Pseudomonadati</taxon>
        <taxon>Acidobacteriota</taxon>
        <taxon>Terriglobia</taxon>
        <taxon>Terriglobales</taxon>
        <taxon>Acidobacteriaceae</taxon>
        <taxon>Occallatibacter</taxon>
    </lineage>
</organism>
<dbReference type="Pfam" id="PF20091">
    <property type="entry name" value="Abhydrolase_10"/>
    <property type="match status" value="1"/>
</dbReference>